<dbReference type="Gene3D" id="2.40.160.50">
    <property type="entry name" value="membrane protein fhac: a member of the omp85/tpsb transporter family"/>
    <property type="match status" value="1"/>
</dbReference>
<dbReference type="PANTHER" id="PTHR12815">
    <property type="entry name" value="SORTING AND ASSEMBLY MACHINERY SAMM50 PROTEIN FAMILY MEMBER"/>
    <property type="match status" value="1"/>
</dbReference>
<dbReference type="InterPro" id="IPR000184">
    <property type="entry name" value="Bac_surfAg_D15"/>
</dbReference>
<keyword evidence="3" id="KW-1134">Transmembrane beta strand</keyword>
<dbReference type="EMBL" id="KB932201">
    <property type="protein sequence ID" value="KCV73277.1"/>
    <property type="molecule type" value="Genomic_DNA"/>
</dbReference>
<evidence type="ECO:0000256" key="4">
    <source>
        <dbReference type="ARBA" id="ARBA00022692"/>
    </source>
</evidence>
<dbReference type="Proteomes" id="UP000030693">
    <property type="component" value="Unassembled WGS sequence"/>
</dbReference>
<proteinExistence type="inferred from homology"/>
<evidence type="ECO:0000313" key="8">
    <source>
        <dbReference type="Proteomes" id="UP000030693"/>
    </source>
</evidence>
<accession>A0A058ZID1</accession>
<sequence>MVDTSFFLEALQSQLAEPMVINSVDVRGLKRTRDVLILSCLDPIFHARTFDEVQDEVVALYERLLGLDIYSSVRISLKAVPKPDFLLDRDADLIGSMDFDVDDDLAIQHMLASLPKKLLFMLRDDIRAAGTDISTAELMTIFRKTSRRFLASEPEFMYGQLEQADLVVDLVEKSAISAHAGTYVGTVTSSVNTTVALRNITGLGDTIRLESAHSMDYSRTFRMDYHLCLDANPATPFTVSLYKQDYDWKTSSSHAEEVYGLSTSIRTPSPFGRHTIAYDASLRNISSLTDQASLSVRSEAGYTAKSALRHEWVASSEDSETMPRHGARARMATEVAGLLGDVNHLRHETEVRASTTLPGDITLSIGAHAGFISPLFSKADIMNAPSSDDLTGAAKLPSNVPINDRFFLGGPLTMRGYAHRNFGPRIRRLSGLAKHGSHVAMPGSDAVGGDVFAAAAAHLYAPVPLVSRYADVRLHLFANAGSLLLRDPATPLLSKDTANALASSITTTTGLGLSWAQGPLRLECNLIFPTLTKGTSVEPGSLARFTSNRALQERFANGLNLAGLGLPAWQIGIGLSFF</sequence>
<comment type="subcellular location">
    <subcellularLocation>
        <location evidence="1">Mitochondrion outer membrane</location>
        <topology evidence="1">Multi-pass membrane protein</topology>
    </subcellularLocation>
</comment>
<evidence type="ECO:0000256" key="5">
    <source>
        <dbReference type="ARBA" id="ARBA00023136"/>
    </source>
</evidence>
<dbReference type="GO" id="GO:0045040">
    <property type="term" value="P:protein insertion into mitochondrial outer membrane"/>
    <property type="evidence" value="ECO:0007669"/>
    <property type="project" value="TreeGrafter"/>
</dbReference>
<dbReference type="InterPro" id="IPR039910">
    <property type="entry name" value="D15-like"/>
</dbReference>
<dbReference type="Pfam" id="PF01103">
    <property type="entry name" value="Omp85"/>
    <property type="match status" value="1"/>
</dbReference>
<gene>
    <name evidence="7" type="ORF">H696_00819</name>
</gene>
<dbReference type="AlphaFoldDB" id="A0A058ZID1"/>
<dbReference type="GO" id="GO:0005741">
    <property type="term" value="C:mitochondrial outer membrane"/>
    <property type="evidence" value="ECO:0007669"/>
    <property type="project" value="UniProtKB-SubCell"/>
</dbReference>
<keyword evidence="8" id="KW-1185">Reference proteome</keyword>
<dbReference type="eggNOG" id="KOG2602">
    <property type="taxonomic scope" value="Eukaryota"/>
</dbReference>
<dbReference type="OrthoDB" id="1724197at2759"/>
<feature type="domain" description="Bacterial surface antigen (D15)" evidence="6">
    <location>
        <begin position="199"/>
        <end position="522"/>
    </location>
</feature>
<keyword evidence="5" id="KW-0472">Membrane</keyword>
<organism evidence="7">
    <name type="scientific">Fonticula alba</name>
    <name type="common">Slime mold</name>
    <dbReference type="NCBI Taxonomy" id="691883"/>
    <lineage>
        <taxon>Eukaryota</taxon>
        <taxon>Rotosphaerida</taxon>
        <taxon>Fonticulaceae</taxon>
        <taxon>Fonticula</taxon>
    </lineage>
</organism>
<keyword evidence="4" id="KW-0812">Transmembrane</keyword>
<dbReference type="GeneID" id="20525544"/>
<dbReference type="PANTHER" id="PTHR12815:SF18">
    <property type="entry name" value="SORTING AND ASSEMBLY MACHINERY COMPONENT 50 HOMOLOG"/>
    <property type="match status" value="1"/>
</dbReference>
<dbReference type="RefSeq" id="XP_009492978.1">
    <property type="nucleotide sequence ID" value="XM_009494703.1"/>
</dbReference>
<dbReference type="STRING" id="691883.A0A058ZID1"/>
<protein>
    <recommendedName>
        <fullName evidence="6">Bacterial surface antigen (D15) domain-containing protein</fullName>
    </recommendedName>
</protein>
<evidence type="ECO:0000259" key="6">
    <source>
        <dbReference type="Pfam" id="PF01103"/>
    </source>
</evidence>
<comment type="similarity">
    <text evidence="2">Belongs to the SAM50/omp85 family.</text>
</comment>
<evidence type="ECO:0000256" key="1">
    <source>
        <dbReference type="ARBA" id="ARBA00004374"/>
    </source>
</evidence>
<evidence type="ECO:0000256" key="3">
    <source>
        <dbReference type="ARBA" id="ARBA00022452"/>
    </source>
</evidence>
<evidence type="ECO:0000313" key="7">
    <source>
        <dbReference type="EMBL" id="KCV73277.1"/>
    </source>
</evidence>
<name>A0A058ZID1_FONAL</name>
<evidence type="ECO:0000256" key="2">
    <source>
        <dbReference type="ARBA" id="ARBA00010913"/>
    </source>
</evidence>
<reference evidence="7" key="1">
    <citation type="submission" date="2013-04" db="EMBL/GenBank/DDBJ databases">
        <title>The Genome Sequence of Fonticula alba ATCC 38817.</title>
        <authorList>
            <consortium name="The Broad Institute Genomics Platform"/>
            <person name="Russ C."/>
            <person name="Cuomo C."/>
            <person name="Burger G."/>
            <person name="Gray M.W."/>
            <person name="Holland P.W.H."/>
            <person name="King N."/>
            <person name="Lang F.B.F."/>
            <person name="Roger A.J."/>
            <person name="Ruiz-Trillo I."/>
            <person name="Brown M."/>
            <person name="Walker B."/>
            <person name="Young S."/>
            <person name="Zeng Q."/>
            <person name="Gargeya S."/>
            <person name="Fitzgerald M."/>
            <person name="Haas B."/>
            <person name="Abouelleil A."/>
            <person name="Allen A.W."/>
            <person name="Alvarado L."/>
            <person name="Arachchi H.M."/>
            <person name="Berlin A.M."/>
            <person name="Chapman S.B."/>
            <person name="Gainer-Dewar J."/>
            <person name="Goldberg J."/>
            <person name="Griggs A."/>
            <person name="Gujja S."/>
            <person name="Hansen M."/>
            <person name="Howarth C."/>
            <person name="Imamovic A."/>
            <person name="Ireland A."/>
            <person name="Larimer J."/>
            <person name="McCowan C."/>
            <person name="Murphy C."/>
            <person name="Pearson M."/>
            <person name="Poon T.W."/>
            <person name="Priest M."/>
            <person name="Roberts A."/>
            <person name="Saif S."/>
            <person name="Shea T."/>
            <person name="Sisk P."/>
            <person name="Sykes S."/>
            <person name="Wortman J."/>
            <person name="Nusbaum C."/>
            <person name="Birren B."/>
        </authorList>
    </citation>
    <scope>NUCLEOTIDE SEQUENCE [LARGE SCALE GENOMIC DNA]</scope>
    <source>
        <strain evidence="7">ATCC 38817</strain>
    </source>
</reference>